<dbReference type="InterPro" id="IPR050312">
    <property type="entry name" value="IolE/XylAMocC-like"/>
</dbReference>
<dbReference type="Gene3D" id="3.20.20.150">
    <property type="entry name" value="Divalent-metal-dependent TIM barrel enzymes"/>
    <property type="match status" value="1"/>
</dbReference>
<name>A0ABW5T8I1_9FLAO</name>
<evidence type="ECO:0000259" key="1">
    <source>
        <dbReference type="Pfam" id="PF01261"/>
    </source>
</evidence>
<feature type="domain" description="Xylose isomerase-like TIM barrel" evidence="1">
    <location>
        <begin position="64"/>
        <end position="288"/>
    </location>
</feature>
<dbReference type="PANTHER" id="PTHR12110:SF53">
    <property type="entry name" value="BLR5974 PROTEIN"/>
    <property type="match status" value="1"/>
</dbReference>
<keyword evidence="3" id="KW-1185">Reference proteome</keyword>
<dbReference type="InterPro" id="IPR013022">
    <property type="entry name" value="Xyl_isomerase-like_TIM-brl"/>
</dbReference>
<dbReference type="Proteomes" id="UP001597476">
    <property type="component" value="Unassembled WGS sequence"/>
</dbReference>
<evidence type="ECO:0000313" key="3">
    <source>
        <dbReference type="Proteomes" id="UP001597476"/>
    </source>
</evidence>
<comment type="caution">
    <text evidence="2">The sequence shown here is derived from an EMBL/GenBank/DDBJ whole genome shotgun (WGS) entry which is preliminary data.</text>
</comment>
<dbReference type="Pfam" id="PF01261">
    <property type="entry name" value="AP_endonuc_2"/>
    <property type="match status" value="1"/>
</dbReference>
<protein>
    <submittedName>
        <fullName evidence="2">Sugar phosphate isomerase/epimerase family protein</fullName>
    </submittedName>
</protein>
<reference evidence="3" key="1">
    <citation type="journal article" date="2019" name="Int. J. Syst. Evol. Microbiol.">
        <title>The Global Catalogue of Microorganisms (GCM) 10K type strain sequencing project: providing services to taxonomists for standard genome sequencing and annotation.</title>
        <authorList>
            <consortium name="The Broad Institute Genomics Platform"/>
            <consortium name="The Broad Institute Genome Sequencing Center for Infectious Disease"/>
            <person name="Wu L."/>
            <person name="Ma J."/>
        </authorList>
    </citation>
    <scope>NUCLEOTIDE SEQUENCE [LARGE SCALE GENOMIC DNA]</scope>
    <source>
        <strain evidence="3">KCTC 42398</strain>
    </source>
</reference>
<dbReference type="GO" id="GO:0016853">
    <property type="term" value="F:isomerase activity"/>
    <property type="evidence" value="ECO:0007669"/>
    <property type="project" value="UniProtKB-KW"/>
</dbReference>
<accession>A0ABW5T8I1</accession>
<dbReference type="PANTHER" id="PTHR12110">
    <property type="entry name" value="HYDROXYPYRUVATE ISOMERASE"/>
    <property type="match status" value="1"/>
</dbReference>
<dbReference type="SUPFAM" id="SSF51658">
    <property type="entry name" value="Xylose isomerase-like"/>
    <property type="match status" value="1"/>
</dbReference>
<evidence type="ECO:0000313" key="2">
    <source>
        <dbReference type="EMBL" id="MFD2725575.1"/>
    </source>
</evidence>
<proteinExistence type="predicted"/>
<sequence>MEKSRRKFLQNMALAPIALGTGKLMGFQTEYQPQIKNRVQYSINAYSFNAKLRSGEMTFFDMMEFAADIGLDAVDLTGYYFSSYPKSPSNQELFALKRKALELGLDIAWTGVRNNFVTPDKANRNSDKILIKEWLEVSSKLGAPIMRIFTGRNKSSDFTKDQIKEWLVEEFKACAEFGSEYGVIPGLQNHDEFLFSSEEVIDILERVNSDWFGLVLDCGSLPSDDPYAEIEKLAPYANYYFVKEHVKAKDSTKIPADIKKIATIIKEQNFRGYVSFESLKEGDTKNIIKDMLHTFHSVF</sequence>
<gene>
    <name evidence="2" type="ORF">ACFSR8_05070</name>
</gene>
<dbReference type="RefSeq" id="WP_380289689.1">
    <property type="nucleotide sequence ID" value="NZ_JBHULY010000006.1"/>
</dbReference>
<dbReference type="EMBL" id="JBHULY010000006">
    <property type="protein sequence ID" value="MFD2725575.1"/>
    <property type="molecule type" value="Genomic_DNA"/>
</dbReference>
<organism evidence="2 3">
    <name type="scientific">Hyunsoonleella rubra</name>
    <dbReference type="NCBI Taxonomy" id="1737062"/>
    <lineage>
        <taxon>Bacteria</taxon>
        <taxon>Pseudomonadati</taxon>
        <taxon>Bacteroidota</taxon>
        <taxon>Flavobacteriia</taxon>
        <taxon>Flavobacteriales</taxon>
        <taxon>Flavobacteriaceae</taxon>
    </lineage>
</organism>
<keyword evidence="2" id="KW-0413">Isomerase</keyword>
<dbReference type="InterPro" id="IPR036237">
    <property type="entry name" value="Xyl_isomerase-like_sf"/>
</dbReference>